<feature type="region of interest" description="Disordered" evidence="1">
    <location>
        <begin position="273"/>
        <end position="295"/>
    </location>
</feature>
<dbReference type="InterPro" id="IPR036397">
    <property type="entry name" value="RNaseH_sf"/>
</dbReference>
<reference evidence="4" key="1">
    <citation type="journal article" date="2008" name="Insect Biochem. Mol. Biol.">
        <title>The genome of a lepidopteran model insect, the silkworm Bombyx mori.</title>
        <authorList>
            <consortium name="International Silkworm Genome Consortium"/>
        </authorList>
    </citation>
    <scope>NUCLEOTIDE SEQUENCE [LARGE SCALE GENOMIC DNA]</scope>
    <source>
        <strain evidence="4">p50T</strain>
    </source>
</reference>
<dbReference type="SUPFAM" id="SSF53098">
    <property type="entry name" value="Ribonuclease H-like"/>
    <property type="match status" value="1"/>
</dbReference>
<dbReference type="InterPro" id="IPR001584">
    <property type="entry name" value="Integrase_cat-core"/>
</dbReference>
<protein>
    <recommendedName>
        <fullName evidence="2">Integrase catalytic domain-containing protein</fullName>
    </recommendedName>
</protein>
<keyword evidence="4" id="KW-1185">Reference proteome</keyword>
<dbReference type="GeneID" id="119630540"/>
<dbReference type="PANTHER" id="PTHR37984:SF5">
    <property type="entry name" value="PROTEIN NYNRIN-LIKE"/>
    <property type="match status" value="1"/>
</dbReference>
<proteinExistence type="predicted"/>
<evidence type="ECO:0000259" key="2">
    <source>
        <dbReference type="PROSITE" id="PS50994"/>
    </source>
</evidence>
<dbReference type="AlphaFoldDB" id="A0A8R2M7C4"/>
<dbReference type="KEGG" id="bmor:119630540"/>
<dbReference type="PROSITE" id="PS50994">
    <property type="entry name" value="INTEGRASE"/>
    <property type="match status" value="1"/>
</dbReference>
<dbReference type="RefSeq" id="XP_037876153.1">
    <property type="nucleotide sequence ID" value="XM_038020225.2"/>
</dbReference>
<dbReference type="Gene3D" id="3.30.420.10">
    <property type="entry name" value="Ribonuclease H-like superfamily/Ribonuclease H"/>
    <property type="match status" value="1"/>
</dbReference>
<organism evidence="3 4">
    <name type="scientific">Bombyx mori</name>
    <name type="common">Silk moth</name>
    <dbReference type="NCBI Taxonomy" id="7091"/>
    <lineage>
        <taxon>Eukaryota</taxon>
        <taxon>Metazoa</taxon>
        <taxon>Ecdysozoa</taxon>
        <taxon>Arthropoda</taxon>
        <taxon>Hexapoda</taxon>
        <taxon>Insecta</taxon>
        <taxon>Pterygota</taxon>
        <taxon>Neoptera</taxon>
        <taxon>Endopterygota</taxon>
        <taxon>Lepidoptera</taxon>
        <taxon>Glossata</taxon>
        <taxon>Ditrysia</taxon>
        <taxon>Bombycoidea</taxon>
        <taxon>Bombycidae</taxon>
        <taxon>Bombycinae</taxon>
        <taxon>Bombyx</taxon>
    </lineage>
</organism>
<dbReference type="InterPro" id="IPR050951">
    <property type="entry name" value="Retrovirus_Pol_polyprotein"/>
</dbReference>
<dbReference type="GO" id="GO:0003676">
    <property type="term" value="F:nucleic acid binding"/>
    <property type="evidence" value="ECO:0007669"/>
    <property type="project" value="InterPro"/>
</dbReference>
<feature type="domain" description="Integrase catalytic" evidence="2">
    <location>
        <begin position="1"/>
        <end position="117"/>
    </location>
</feature>
<evidence type="ECO:0000313" key="3">
    <source>
        <dbReference type="EnsemblMetazoa" id="XP_037876153.1"/>
    </source>
</evidence>
<dbReference type="GO" id="GO:0015074">
    <property type="term" value="P:DNA integration"/>
    <property type="evidence" value="ECO:0007669"/>
    <property type="project" value="InterPro"/>
</dbReference>
<evidence type="ECO:0000313" key="4">
    <source>
        <dbReference type="Proteomes" id="UP000005204"/>
    </source>
</evidence>
<sequence>MYRQDCEELKRVFLNVVSLFGTPETIVCDRGRMFESATFKNCISELGSSIHFITPGMHRENGQAERYCRTVLNLLRVEVGSKGSQWSDVLWKAQLTLNITKQTTTQASPLQLLIGIEAATPVIRDLVRDVALDANSNREALLTLSRQKASELLLDNQRRQDEQVNERRRQPTTFAVGDFVFVNKATQSTGKLDSGMRGPYKVLRTLPHHRYELELLAGSYGKKTQAAAQCMVLWRGEWTPETCSAFFETEGELIDATSDVAGRGLPLLRDEAVEDASPSGTAVLPSPGNPRPETL</sequence>
<dbReference type="Proteomes" id="UP000005204">
    <property type="component" value="Unassembled WGS sequence"/>
</dbReference>
<dbReference type="InterPro" id="IPR012337">
    <property type="entry name" value="RNaseH-like_sf"/>
</dbReference>
<reference evidence="3" key="2">
    <citation type="submission" date="2022-06" db="UniProtKB">
        <authorList>
            <consortium name="EnsemblMetazoa"/>
        </authorList>
    </citation>
    <scope>IDENTIFICATION</scope>
    <source>
        <strain evidence="3">p50T (Dazao)</strain>
    </source>
</reference>
<dbReference type="EnsemblMetazoa" id="XM_038020225.1">
    <property type="protein sequence ID" value="XP_037876153.1"/>
    <property type="gene ID" value="LOC119630540"/>
</dbReference>
<name>A0A8R2M7C4_BOMMO</name>
<evidence type="ECO:0000256" key="1">
    <source>
        <dbReference type="SAM" id="MobiDB-lite"/>
    </source>
</evidence>
<dbReference type="PANTHER" id="PTHR37984">
    <property type="entry name" value="PROTEIN CBG26694"/>
    <property type="match status" value="1"/>
</dbReference>
<accession>A0A8R2M7C4</accession>